<evidence type="ECO:0000256" key="2">
    <source>
        <dbReference type="SAM" id="SignalP"/>
    </source>
</evidence>
<evidence type="ECO:0000256" key="1">
    <source>
        <dbReference type="SAM" id="Phobius"/>
    </source>
</evidence>
<organism evidence="3 4">
    <name type="scientific">Brassica cretica</name>
    <name type="common">Mustard</name>
    <dbReference type="NCBI Taxonomy" id="69181"/>
    <lineage>
        <taxon>Eukaryota</taxon>
        <taxon>Viridiplantae</taxon>
        <taxon>Streptophyta</taxon>
        <taxon>Embryophyta</taxon>
        <taxon>Tracheophyta</taxon>
        <taxon>Spermatophyta</taxon>
        <taxon>Magnoliopsida</taxon>
        <taxon>eudicotyledons</taxon>
        <taxon>Gunneridae</taxon>
        <taxon>Pentapetalae</taxon>
        <taxon>rosids</taxon>
        <taxon>malvids</taxon>
        <taxon>Brassicales</taxon>
        <taxon>Brassicaceae</taxon>
        <taxon>Brassiceae</taxon>
        <taxon>Brassica</taxon>
    </lineage>
</organism>
<keyword evidence="1" id="KW-1133">Transmembrane helix</keyword>
<evidence type="ECO:0000313" key="4">
    <source>
        <dbReference type="Proteomes" id="UP000266723"/>
    </source>
</evidence>
<accession>A0ABQ7D5P0</accession>
<keyword evidence="1" id="KW-0472">Membrane</keyword>
<feature type="transmembrane region" description="Helical" evidence="1">
    <location>
        <begin position="46"/>
        <end position="66"/>
    </location>
</feature>
<keyword evidence="4" id="KW-1185">Reference proteome</keyword>
<gene>
    <name evidence="3" type="ORF">DY000_02012916</name>
</gene>
<dbReference type="Proteomes" id="UP000266723">
    <property type="component" value="Unassembled WGS sequence"/>
</dbReference>
<proteinExistence type="predicted"/>
<feature type="transmembrane region" description="Helical" evidence="1">
    <location>
        <begin position="93"/>
        <end position="117"/>
    </location>
</feature>
<evidence type="ECO:0000313" key="3">
    <source>
        <dbReference type="EMBL" id="KAF3566924.1"/>
    </source>
</evidence>
<reference evidence="3 4" key="1">
    <citation type="journal article" date="2020" name="BMC Genomics">
        <title>Intraspecific diversification of the crop wild relative Brassica cretica Lam. using demographic model selection.</title>
        <authorList>
            <person name="Kioukis A."/>
            <person name="Michalopoulou V.A."/>
            <person name="Briers L."/>
            <person name="Pirintsos S."/>
            <person name="Studholme D.J."/>
            <person name="Pavlidis P."/>
            <person name="Sarris P.F."/>
        </authorList>
    </citation>
    <scope>NUCLEOTIDE SEQUENCE [LARGE SCALE GENOMIC DNA]</scope>
    <source>
        <strain evidence="4">cv. PFS-1207/04</strain>
    </source>
</reference>
<feature type="signal peptide" evidence="2">
    <location>
        <begin position="1"/>
        <end position="17"/>
    </location>
</feature>
<keyword evidence="1" id="KW-0812">Transmembrane</keyword>
<name>A0ABQ7D5P0_BRACR</name>
<feature type="chain" id="PRO_5045639094" description="Secreted protein" evidence="2">
    <location>
        <begin position="18"/>
        <end position="139"/>
    </location>
</feature>
<dbReference type="EMBL" id="QGKV02000759">
    <property type="protein sequence ID" value="KAF3566924.1"/>
    <property type="molecule type" value="Genomic_DNA"/>
</dbReference>
<keyword evidence="2" id="KW-0732">Signal</keyword>
<evidence type="ECO:0008006" key="5">
    <source>
        <dbReference type="Google" id="ProtNLM"/>
    </source>
</evidence>
<comment type="caution">
    <text evidence="3">The sequence shown here is derived from an EMBL/GenBank/DDBJ whole genome shotgun (WGS) entry which is preliminary data.</text>
</comment>
<sequence>MDLCVVVLCLVVSGLVGDGAWSAMEVEPSTLLLLFFSSDDASGGFFSPVFCCKSWFCGSLMVGFLVKRVYTVTVVKARGGNLMFSLTSVYPRTAGVSLTGLACRSVMVSLIGLWWVYYFEDVGAVLLGFEGTISLGISW</sequence>
<protein>
    <recommendedName>
        <fullName evidence="5">Secreted protein</fullName>
    </recommendedName>
</protein>